<dbReference type="Proteomes" id="UP000070186">
    <property type="component" value="Unassembled WGS sequence"/>
</dbReference>
<comment type="caution">
    <text evidence="3">The sequence shown here is derived from an EMBL/GenBank/DDBJ whole genome shotgun (WGS) entry which is preliminary data.</text>
</comment>
<dbReference type="AlphaFoldDB" id="A0A133XDJ8"/>
<dbReference type="InterPro" id="IPR005180">
    <property type="entry name" value="DUF302"/>
</dbReference>
<name>A0A133XDJ8_9RHOO</name>
<dbReference type="SUPFAM" id="SSF103247">
    <property type="entry name" value="TT1751-like"/>
    <property type="match status" value="1"/>
</dbReference>
<feature type="signal peptide" evidence="1">
    <location>
        <begin position="1"/>
        <end position="19"/>
    </location>
</feature>
<dbReference type="CDD" id="cd14797">
    <property type="entry name" value="DUF302"/>
    <property type="match status" value="1"/>
</dbReference>
<dbReference type="Pfam" id="PF03625">
    <property type="entry name" value="DUF302"/>
    <property type="match status" value="1"/>
</dbReference>
<accession>A0A133XDJ8</accession>
<dbReference type="RefSeq" id="WP_066887151.1">
    <property type="nucleotide sequence ID" value="NZ_LODL01000040.1"/>
</dbReference>
<evidence type="ECO:0000313" key="4">
    <source>
        <dbReference type="Proteomes" id="UP000070186"/>
    </source>
</evidence>
<evidence type="ECO:0000259" key="2">
    <source>
        <dbReference type="Pfam" id="PF03625"/>
    </source>
</evidence>
<protein>
    <recommendedName>
        <fullName evidence="2">DUF302 domain-containing protein</fullName>
    </recommendedName>
</protein>
<feature type="domain" description="DUF302" evidence="2">
    <location>
        <begin position="74"/>
        <end position="125"/>
    </location>
</feature>
<gene>
    <name evidence="3" type="ORF">AT959_19530</name>
</gene>
<feature type="chain" id="PRO_5007459288" description="DUF302 domain-containing protein" evidence="1">
    <location>
        <begin position="20"/>
        <end position="146"/>
    </location>
</feature>
<sequence length="146" mass="15800">MRRPLALLALLFTAGSALADDWMVRRQVGSSFEETREAIVLGIENRGLVVNYTSHIADMLARTGADLGTNRPVFAKAEIIEFCSAGLSRRMMEADPHNIVLCPFSIAVYALPGETARTWVAYRKPQGKAAPAIEALLGEIAGEAGR</sequence>
<dbReference type="STRING" id="281362.AT959_19530"/>
<evidence type="ECO:0000313" key="3">
    <source>
        <dbReference type="EMBL" id="KXB29014.1"/>
    </source>
</evidence>
<dbReference type="Gene3D" id="3.30.310.70">
    <property type="entry name" value="TT1751-like domain"/>
    <property type="match status" value="1"/>
</dbReference>
<keyword evidence="1" id="KW-0732">Signal</keyword>
<evidence type="ECO:0000256" key="1">
    <source>
        <dbReference type="SAM" id="SignalP"/>
    </source>
</evidence>
<proteinExistence type="predicted"/>
<dbReference type="InterPro" id="IPR035923">
    <property type="entry name" value="TT1751-like_sf"/>
</dbReference>
<reference evidence="3 4" key="1">
    <citation type="submission" date="2015-12" db="EMBL/GenBank/DDBJ databases">
        <title>Nitrous oxide reduction kinetics distinguish bacteria harboring typical versus atypical NosZ.</title>
        <authorList>
            <person name="Yoon S."/>
            <person name="Nissen S."/>
            <person name="Park D."/>
            <person name="Sanford R.A."/>
            <person name="Loeffler F.E."/>
        </authorList>
    </citation>
    <scope>NUCLEOTIDE SEQUENCE [LARGE SCALE GENOMIC DNA]</scope>
    <source>
        <strain evidence="3 4">ATCC BAA-841</strain>
    </source>
</reference>
<dbReference type="EMBL" id="LODL01000040">
    <property type="protein sequence ID" value="KXB29014.1"/>
    <property type="molecule type" value="Genomic_DNA"/>
</dbReference>
<organism evidence="3 4">
    <name type="scientific">Dechloromonas denitrificans</name>
    <dbReference type="NCBI Taxonomy" id="281362"/>
    <lineage>
        <taxon>Bacteria</taxon>
        <taxon>Pseudomonadati</taxon>
        <taxon>Pseudomonadota</taxon>
        <taxon>Betaproteobacteria</taxon>
        <taxon>Rhodocyclales</taxon>
        <taxon>Azonexaceae</taxon>
        <taxon>Dechloromonas</taxon>
    </lineage>
</organism>
<keyword evidence="4" id="KW-1185">Reference proteome</keyword>